<name>A0A9P8HWB8_9HYPO</name>
<organism evidence="1 2">
    <name type="scientific">Trichoderma semiorbis</name>
    <dbReference type="NCBI Taxonomy" id="1491008"/>
    <lineage>
        <taxon>Eukaryota</taxon>
        <taxon>Fungi</taxon>
        <taxon>Dikarya</taxon>
        <taxon>Ascomycota</taxon>
        <taxon>Pezizomycotina</taxon>
        <taxon>Sordariomycetes</taxon>
        <taxon>Hypocreomycetidae</taxon>
        <taxon>Hypocreales</taxon>
        <taxon>Hypocreaceae</taxon>
        <taxon>Trichoderma</taxon>
    </lineage>
</organism>
<accession>A0A9P8HWB8</accession>
<reference evidence="1 2" key="1">
    <citation type="submission" date="2021-08" db="EMBL/GenBank/DDBJ databases">
        <title>The highly contiguous genome resource for Trichoderma semiorbis FJ059, a fungal antagonistic to plant pathogens.</title>
        <authorList>
            <person name="Liu T."/>
        </authorList>
    </citation>
    <scope>NUCLEOTIDE SEQUENCE [LARGE SCALE GENOMIC DNA]</scope>
    <source>
        <strain evidence="1 2">FJ059</strain>
    </source>
</reference>
<sequence>MDTANCSRSSLATARPNTFTPADYPAMFGKGHKHKRSITAGRDSLQGFASPMTPANLGFGCRLSGDSRAVTGL</sequence>
<gene>
    <name evidence="1" type="ORF">TsFJ059_003758</name>
</gene>
<protein>
    <submittedName>
        <fullName evidence="1">Uncharacterized protein</fullName>
    </submittedName>
</protein>
<evidence type="ECO:0000313" key="1">
    <source>
        <dbReference type="EMBL" id="KAH0528947.1"/>
    </source>
</evidence>
<dbReference type="EMBL" id="JAIMJC010000002">
    <property type="protein sequence ID" value="KAH0528947.1"/>
    <property type="molecule type" value="Genomic_DNA"/>
</dbReference>
<dbReference type="Proteomes" id="UP000826573">
    <property type="component" value="Unassembled WGS sequence"/>
</dbReference>
<dbReference type="AlphaFoldDB" id="A0A9P8HWB8"/>
<evidence type="ECO:0000313" key="2">
    <source>
        <dbReference type="Proteomes" id="UP000826573"/>
    </source>
</evidence>
<keyword evidence="2" id="KW-1185">Reference proteome</keyword>
<proteinExistence type="predicted"/>
<comment type="caution">
    <text evidence="1">The sequence shown here is derived from an EMBL/GenBank/DDBJ whole genome shotgun (WGS) entry which is preliminary data.</text>
</comment>